<keyword evidence="1" id="KW-0808">Transferase</keyword>
<name>A0A9Q3YZS2_CLOBO</name>
<keyword evidence="3" id="KW-0813">Transport</keyword>
<dbReference type="EMBL" id="JAAMYB010000012">
    <property type="protein sequence ID" value="MCD3195564.1"/>
    <property type="molecule type" value="Genomic_DNA"/>
</dbReference>
<gene>
    <name evidence="3" type="ORF">G8S53_09765</name>
</gene>
<feature type="domain" description="PTS EIIB type-2" evidence="2">
    <location>
        <begin position="7"/>
        <end position="98"/>
    </location>
</feature>
<proteinExistence type="predicted"/>
<evidence type="ECO:0000313" key="3">
    <source>
        <dbReference type="EMBL" id="MCD3195564.1"/>
    </source>
</evidence>
<comment type="caution">
    <text evidence="3">The sequence shown here is derived from an EMBL/GenBank/DDBJ whole genome shotgun (WGS) entry which is preliminary data.</text>
</comment>
<dbReference type="Proteomes" id="UP000813637">
    <property type="component" value="Unassembled WGS sequence"/>
</dbReference>
<reference evidence="3" key="2">
    <citation type="journal article" date="2021" name="Microorganisms">
        <title>Extensive Genome Exploration of Clostridium botulinum Group III Field Strains.</title>
        <authorList>
            <person name="Fillo S."/>
            <person name="Giordani F."/>
            <person name="Tonon E."/>
            <person name="Drigo I."/>
            <person name="Anselmo A."/>
            <person name="Fortunato A."/>
            <person name="Lista F."/>
            <person name="Bano L."/>
        </authorList>
    </citation>
    <scope>NUCLEOTIDE SEQUENCE</scope>
    <source>
        <strain evidence="3">IZSVe-TV_9877_3_12</strain>
    </source>
</reference>
<sequence length="101" mass="10947">MGEVISMKIVTCCGSGLVSSFIIQTNVEKALKELEIKNIEVEVSSIGSAKNIPADIYIGGREIAGQLSMLDGKIITLNNIIDSMEIRSKLAQTLNELNYSE</sequence>
<dbReference type="Pfam" id="PF02302">
    <property type="entry name" value="PTS_IIB"/>
    <property type="match status" value="1"/>
</dbReference>
<dbReference type="AlphaFoldDB" id="A0A9Q3YZS2"/>
<dbReference type="Gene3D" id="3.40.50.2300">
    <property type="match status" value="1"/>
</dbReference>
<dbReference type="InterPro" id="IPR036095">
    <property type="entry name" value="PTS_EIIB-like_sf"/>
</dbReference>
<dbReference type="PROSITE" id="PS51099">
    <property type="entry name" value="PTS_EIIB_TYPE_2"/>
    <property type="match status" value="1"/>
</dbReference>
<evidence type="ECO:0000259" key="2">
    <source>
        <dbReference type="PROSITE" id="PS51099"/>
    </source>
</evidence>
<reference evidence="3" key="1">
    <citation type="submission" date="2020-02" db="EMBL/GenBank/DDBJ databases">
        <authorList>
            <person name="Fillo S."/>
            <person name="Giordani F."/>
            <person name="Tonon E."/>
            <person name="Drigo I."/>
            <person name="Anselmo A."/>
            <person name="Fortunato A."/>
            <person name="Bano L."/>
            <person name="Lista F."/>
        </authorList>
    </citation>
    <scope>NUCLEOTIDE SEQUENCE</scope>
    <source>
        <strain evidence="3">IZSVe-TV_9877_3_12</strain>
    </source>
</reference>
<keyword evidence="3" id="KW-0762">Sugar transport</keyword>
<dbReference type="CDD" id="cd05563">
    <property type="entry name" value="PTS_IIB_ascorbate"/>
    <property type="match status" value="1"/>
</dbReference>
<protein>
    <submittedName>
        <fullName evidence="3">PTS sugar transporter subunit IIB</fullName>
    </submittedName>
</protein>
<dbReference type="SUPFAM" id="SSF52794">
    <property type="entry name" value="PTS system IIB component-like"/>
    <property type="match status" value="1"/>
</dbReference>
<dbReference type="InterPro" id="IPR013011">
    <property type="entry name" value="PTS_EIIB_2"/>
</dbReference>
<organism evidence="3 4">
    <name type="scientific">Clostridium botulinum C</name>
    <dbReference type="NCBI Taxonomy" id="36828"/>
    <lineage>
        <taxon>Bacteria</taxon>
        <taxon>Bacillati</taxon>
        <taxon>Bacillota</taxon>
        <taxon>Clostridia</taxon>
        <taxon>Eubacteriales</taxon>
        <taxon>Clostridiaceae</taxon>
        <taxon>Clostridium</taxon>
    </lineage>
</organism>
<evidence type="ECO:0000256" key="1">
    <source>
        <dbReference type="ARBA" id="ARBA00022679"/>
    </source>
</evidence>
<dbReference type="InterPro" id="IPR003501">
    <property type="entry name" value="PTS_EIIB_2/3"/>
</dbReference>
<dbReference type="GO" id="GO:0009401">
    <property type="term" value="P:phosphoenolpyruvate-dependent sugar phosphotransferase system"/>
    <property type="evidence" value="ECO:0007669"/>
    <property type="project" value="InterPro"/>
</dbReference>
<dbReference type="GO" id="GO:0008982">
    <property type="term" value="F:protein-N(PI)-phosphohistidine-sugar phosphotransferase activity"/>
    <property type="evidence" value="ECO:0007669"/>
    <property type="project" value="InterPro"/>
</dbReference>
<evidence type="ECO:0000313" key="4">
    <source>
        <dbReference type="Proteomes" id="UP000813637"/>
    </source>
</evidence>
<accession>A0A9Q3YZS2</accession>